<gene>
    <name evidence="10" type="ORF">A2838_02055</name>
</gene>
<evidence type="ECO:0000256" key="7">
    <source>
        <dbReference type="ARBA" id="ARBA00023049"/>
    </source>
</evidence>
<feature type="active site" description="Proton donor/acceptor" evidence="9">
    <location>
        <position position="185"/>
    </location>
</feature>
<comment type="cofactor">
    <cofactor evidence="9">
        <name>Zn(2+)</name>
        <dbReference type="ChEBI" id="CHEBI:29105"/>
    </cofactor>
    <text evidence="9">Binds 1 zinc ion per subunit.</text>
</comment>
<dbReference type="GO" id="GO:0008270">
    <property type="term" value="F:zinc ion binding"/>
    <property type="evidence" value="ECO:0007669"/>
    <property type="project" value="UniProtKB-UniRule"/>
</dbReference>
<comment type="catalytic activity">
    <reaction evidence="1 9">
        <text>D-alanyl-D-alanine + H2O = 2 D-alanine</text>
        <dbReference type="Rhea" id="RHEA:20661"/>
        <dbReference type="ChEBI" id="CHEBI:15377"/>
        <dbReference type="ChEBI" id="CHEBI:57416"/>
        <dbReference type="ChEBI" id="CHEBI:57822"/>
        <dbReference type="EC" id="3.4.13.22"/>
    </reaction>
</comment>
<comment type="caution">
    <text evidence="10">The sequence shown here is derived from an EMBL/GenBank/DDBJ whole genome shotgun (WGS) entry which is preliminary data.</text>
</comment>
<evidence type="ECO:0000256" key="8">
    <source>
        <dbReference type="ARBA" id="ARBA00023316"/>
    </source>
</evidence>
<name>A0A1G2SZC2_9BACT</name>
<dbReference type="Proteomes" id="UP000178107">
    <property type="component" value="Unassembled WGS sequence"/>
</dbReference>
<keyword evidence="4 9" id="KW-0378">Hydrolase</keyword>
<feature type="binding site" evidence="9">
    <location>
        <position position="121"/>
    </location>
    <ligand>
        <name>Zn(2+)</name>
        <dbReference type="ChEBI" id="CHEBI:29105"/>
        <note>catalytic</note>
    </ligand>
</feature>
<evidence type="ECO:0000256" key="5">
    <source>
        <dbReference type="ARBA" id="ARBA00022833"/>
    </source>
</evidence>
<keyword evidence="2 9" id="KW-0645">Protease</keyword>
<dbReference type="EC" id="3.4.13.22" evidence="9"/>
<evidence type="ECO:0000256" key="4">
    <source>
        <dbReference type="ARBA" id="ARBA00022801"/>
    </source>
</evidence>
<organism evidence="10 11">
    <name type="scientific">Candidatus Zambryskibacteria bacterium RIFCSPHIGHO2_01_FULL_46_25</name>
    <dbReference type="NCBI Taxonomy" id="1802738"/>
    <lineage>
        <taxon>Bacteria</taxon>
        <taxon>Candidatus Zambryskiibacteriota</taxon>
    </lineage>
</organism>
<keyword evidence="5 9" id="KW-0862">Zinc</keyword>
<dbReference type="SUPFAM" id="SSF55166">
    <property type="entry name" value="Hedgehog/DD-peptidase"/>
    <property type="match status" value="1"/>
</dbReference>
<keyword evidence="7 9" id="KW-0482">Metalloprotease</keyword>
<proteinExistence type="inferred from homology"/>
<dbReference type="GO" id="GO:0160237">
    <property type="term" value="F:D-Ala-D-Ala dipeptidase activity"/>
    <property type="evidence" value="ECO:0007669"/>
    <property type="project" value="UniProtKB-EC"/>
</dbReference>
<dbReference type="AlphaFoldDB" id="A0A1G2SZC2"/>
<dbReference type="InterPro" id="IPR009045">
    <property type="entry name" value="Zn_M74/Hedgehog-like"/>
</dbReference>
<sequence length="213" mass="24998">MQITKGLPLEEIQKVKIVENGEPLVEIRETERISLLKEHRYLDARLRKSAQELLYAVADNLPPGYKLLIVTAYRPIWMQKELYARRQKQLARKHFFLMIFQYPKWRRLVNRYTSPPGGSSHQYGGAVDVTVLDERGNRLDMGTALTDFGVKVHTENNLITDEQRRNRKVLYDAMTKAGFANYPLEWWHYSYGDRMWAAYSGKEECFYGPVVHI</sequence>
<dbReference type="PANTHER" id="PTHR43126">
    <property type="entry name" value="D-ALANYL-D-ALANINE DIPEPTIDASE"/>
    <property type="match status" value="1"/>
</dbReference>
<feature type="binding site" evidence="9">
    <location>
        <position position="188"/>
    </location>
    <ligand>
        <name>Zn(2+)</name>
        <dbReference type="ChEBI" id="CHEBI:29105"/>
        <note>catalytic</note>
    </ligand>
</feature>
<keyword evidence="3 9" id="KW-0479">Metal-binding</keyword>
<dbReference type="GO" id="GO:0006508">
    <property type="term" value="P:proteolysis"/>
    <property type="evidence" value="ECO:0007669"/>
    <property type="project" value="UniProtKB-KW"/>
</dbReference>
<evidence type="ECO:0000256" key="3">
    <source>
        <dbReference type="ARBA" id="ARBA00022723"/>
    </source>
</evidence>
<evidence type="ECO:0000313" key="11">
    <source>
        <dbReference type="Proteomes" id="UP000178107"/>
    </source>
</evidence>
<evidence type="ECO:0000256" key="1">
    <source>
        <dbReference type="ARBA" id="ARBA00001362"/>
    </source>
</evidence>
<feature type="site" description="Transition state stabilizer" evidence="9">
    <location>
        <position position="74"/>
    </location>
</feature>
<reference evidence="10 11" key="1">
    <citation type="journal article" date="2016" name="Nat. Commun.">
        <title>Thousands of microbial genomes shed light on interconnected biogeochemical processes in an aquifer system.</title>
        <authorList>
            <person name="Anantharaman K."/>
            <person name="Brown C.T."/>
            <person name="Hug L.A."/>
            <person name="Sharon I."/>
            <person name="Castelle C.J."/>
            <person name="Probst A.J."/>
            <person name="Thomas B.C."/>
            <person name="Singh A."/>
            <person name="Wilkins M.J."/>
            <person name="Karaoz U."/>
            <person name="Brodie E.L."/>
            <person name="Williams K.H."/>
            <person name="Hubbard S.S."/>
            <person name="Banfield J.F."/>
        </authorList>
    </citation>
    <scope>NUCLEOTIDE SEQUENCE [LARGE SCALE GENOMIC DNA]</scope>
</reference>
<dbReference type="GO" id="GO:0008237">
    <property type="term" value="F:metallopeptidase activity"/>
    <property type="evidence" value="ECO:0007669"/>
    <property type="project" value="UniProtKB-KW"/>
</dbReference>
<comment type="function">
    <text evidence="9">Catalyzes hydrolysis of the D-alanyl-D-alanine dipeptide.</text>
</comment>
<dbReference type="PANTHER" id="PTHR43126:SF2">
    <property type="entry name" value="D-ALANYL-D-ALANINE DIPEPTIDASE"/>
    <property type="match status" value="1"/>
</dbReference>
<dbReference type="GO" id="GO:0071555">
    <property type="term" value="P:cell wall organization"/>
    <property type="evidence" value="ECO:0007669"/>
    <property type="project" value="UniProtKB-KW"/>
</dbReference>
<dbReference type="Pfam" id="PF01427">
    <property type="entry name" value="Peptidase_M15"/>
    <property type="match status" value="1"/>
</dbReference>
<evidence type="ECO:0000256" key="6">
    <source>
        <dbReference type="ARBA" id="ARBA00022997"/>
    </source>
</evidence>
<dbReference type="HAMAP" id="MF_01924">
    <property type="entry name" value="A_A_dipeptidase"/>
    <property type="match status" value="1"/>
</dbReference>
<accession>A0A1G2SZC2</accession>
<comment type="similarity">
    <text evidence="9">Belongs to the peptidase M15D family.</text>
</comment>
<evidence type="ECO:0000256" key="9">
    <source>
        <dbReference type="HAMAP-Rule" id="MF_01924"/>
    </source>
</evidence>
<evidence type="ECO:0000256" key="2">
    <source>
        <dbReference type="ARBA" id="ARBA00022670"/>
    </source>
</evidence>
<dbReference type="EMBL" id="MHVH01000005">
    <property type="protein sequence ID" value="OHA90363.1"/>
    <property type="molecule type" value="Genomic_DNA"/>
</dbReference>
<dbReference type="Gene3D" id="3.30.1380.10">
    <property type="match status" value="1"/>
</dbReference>
<evidence type="ECO:0000313" key="10">
    <source>
        <dbReference type="EMBL" id="OHA90363.1"/>
    </source>
</evidence>
<protein>
    <recommendedName>
        <fullName evidence="9">D-alanyl-D-alanine dipeptidase</fullName>
        <shortName evidence="9">D-Ala-D-Ala dipeptidase</shortName>
        <ecNumber evidence="9">3.4.13.22</ecNumber>
    </recommendedName>
</protein>
<dbReference type="InterPro" id="IPR000755">
    <property type="entry name" value="A_A_dipeptidase"/>
</dbReference>
<feature type="binding site" evidence="9">
    <location>
        <position position="128"/>
    </location>
    <ligand>
        <name>Zn(2+)</name>
        <dbReference type="ChEBI" id="CHEBI:29105"/>
        <note>catalytic</note>
    </ligand>
</feature>
<keyword evidence="6 9" id="KW-0224">Dipeptidase</keyword>
<keyword evidence="8" id="KW-0961">Cell wall biogenesis/degradation</keyword>